<reference evidence="2" key="1">
    <citation type="submission" date="2022-06" db="EMBL/GenBank/DDBJ databases">
        <title>Genome sequence of Phormidium yuhuli AB48 isolated from an industrial photobioreactor environment.</title>
        <authorList>
            <person name="Qiu Y."/>
            <person name="Noonan A.J.C."/>
            <person name="Dofher K."/>
            <person name="Koch M."/>
            <person name="Kieft B."/>
            <person name="Lin X."/>
            <person name="Ziels R.M."/>
            <person name="Hallam S.J."/>
        </authorList>
    </citation>
    <scope>NUCLEOTIDE SEQUENCE</scope>
    <source>
        <strain evidence="2">AB48</strain>
    </source>
</reference>
<dbReference type="SMART" id="SM00332">
    <property type="entry name" value="PP2Cc"/>
    <property type="match status" value="1"/>
</dbReference>
<organism evidence="2 3">
    <name type="scientific">Phormidium yuhuli AB48</name>
    <dbReference type="NCBI Taxonomy" id="2940671"/>
    <lineage>
        <taxon>Bacteria</taxon>
        <taxon>Bacillati</taxon>
        <taxon>Cyanobacteriota</taxon>
        <taxon>Cyanophyceae</taxon>
        <taxon>Oscillatoriophycideae</taxon>
        <taxon>Oscillatoriales</taxon>
        <taxon>Oscillatoriaceae</taxon>
        <taxon>Phormidium</taxon>
        <taxon>Phormidium yuhuli</taxon>
    </lineage>
</organism>
<sequence>MTTPTTHDSLTARLTSHWAPRSPTPLPLELTRFAIMDHASPDPPIPVPNTAEVQVNTLTWATIATISHIGKVRRENQDNFLVKPWPDQSAILAVVADGMGGGRGGKRAAEITVNTFESLLEKPVPGSVSDRYQQLWNTLHQADEYIRAEGSMNFKLMGMGATAVVVLITPNQMVHLYAGDSRLYHYRRHEFLYKTADHSVVRMLLELGRITEDDVATHPMRSLVSSCLGGREGNGDFSIDPKWNRDPCPQRELQVEDLLLLTSDGLHGHLSDAEIEGYFDEWGHAPGKLLQTLKERALDDGGIDNLTGIVIRIDA</sequence>
<dbReference type="InterPro" id="IPR001932">
    <property type="entry name" value="PPM-type_phosphatase-like_dom"/>
</dbReference>
<evidence type="ECO:0000259" key="1">
    <source>
        <dbReference type="PROSITE" id="PS51746"/>
    </source>
</evidence>
<gene>
    <name evidence="2" type="ORF">NEA10_14100</name>
</gene>
<protein>
    <submittedName>
        <fullName evidence="2">Protein phosphatase 2C domain-containing protein</fullName>
    </submittedName>
</protein>
<dbReference type="InterPro" id="IPR036457">
    <property type="entry name" value="PPM-type-like_dom_sf"/>
</dbReference>
<dbReference type="PROSITE" id="PS51746">
    <property type="entry name" value="PPM_2"/>
    <property type="match status" value="1"/>
</dbReference>
<dbReference type="Gene3D" id="3.60.40.10">
    <property type="entry name" value="PPM-type phosphatase domain"/>
    <property type="match status" value="1"/>
</dbReference>
<dbReference type="SUPFAM" id="SSF81606">
    <property type="entry name" value="PP2C-like"/>
    <property type="match status" value="1"/>
</dbReference>
<dbReference type="Proteomes" id="UP001056708">
    <property type="component" value="Chromosome"/>
</dbReference>
<accession>A0ABY5AMD7</accession>
<feature type="domain" description="PPM-type phosphatase" evidence="1">
    <location>
        <begin position="62"/>
        <end position="313"/>
    </location>
</feature>
<proteinExistence type="predicted"/>
<dbReference type="CDD" id="cd00143">
    <property type="entry name" value="PP2Cc"/>
    <property type="match status" value="1"/>
</dbReference>
<keyword evidence="3" id="KW-1185">Reference proteome</keyword>
<evidence type="ECO:0000313" key="2">
    <source>
        <dbReference type="EMBL" id="USR89980.1"/>
    </source>
</evidence>
<dbReference type="Pfam" id="PF13672">
    <property type="entry name" value="PP2C_2"/>
    <property type="match status" value="1"/>
</dbReference>
<dbReference type="RefSeq" id="WP_252661460.1">
    <property type="nucleotide sequence ID" value="NZ_CP098611.1"/>
</dbReference>
<evidence type="ECO:0000313" key="3">
    <source>
        <dbReference type="Proteomes" id="UP001056708"/>
    </source>
</evidence>
<dbReference type="EMBL" id="CP098611">
    <property type="protein sequence ID" value="USR89980.1"/>
    <property type="molecule type" value="Genomic_DNA"/>
</dbReference>
<name>A0ABY5AMD7_9CYAN</name>
<dbReference type="SMART" id="SM00331">
    <property type="entry name" value="PP2C_SIG"/>
    <property type="match status" value="1"/>
</dbReference>